<reference evidence="5" key="1">
    <citation type="submission" date="2024-07" db="EMBL/GenBank/DDBJ databases">
        <authorList>
            <person name="Yu S.T."/>
        </authorList>
    </citation>
    <scope>NUCLEOTIDE SEQUENCE</scope>
    <source>
        <strain evidence="5">Y1</strain>
    </source>
</reference>
<accession>A0AB39TW81</accession>
<dbReference type="AlphaFoldDB" id="A0AB39TW81"/>
<comment type="subcellular location">
    <subcellularLocation>
        <location evidence="2">Gas vesicle</location>
    </subcellularLocation>
</comment>
<evidence type="ECO:0000256" key="2">
    <source>
        <dbReference type="ARBA" id="ARBA00035108"/>
    </source>
</evidence>
<name>A0AB39TW81_9ACTN</name>
<evidence type="ECO:0000256" key="1">
    <source>
        <dbReference type="ARBA" id="ARBA00022987"/>
    </source>
</evidence>
<evidence type="ECO:0000313" key="5">
    <source>
        <dbReference type="EMBL" id="XDQ83492.1"/>
    </source>
</evidence>
<comment type="similarity">
    <text evidence="3">Belongs to the gas vesicle GvpF/GvpL family.</text>
</comment>
<dbReference type="Pfam" id="PF06386">
    <property type="entry name" value="GvpL_GvpF"/>
    <property type="match status" value="1"/>
</dbReference>
<evidence type="ECO:0000256" key="4">
    <source>
        <dbReference type="SAM" id="MobiDB-lite"/>
    </source>
</evidence>
<organism evidence="5">
    <name type="scientific">Streptomyces sp. Y1</name>
    <dbReference type="NCBI Taxonomy" id="3238634"/>
    <lineage>
        <taxon>Bacteria</taxon>
        <taxon>Bacillati</taxon>
        <taxon>Actinomycetota</taxon>
        <taxon>Actinomycetes</taxon>
        <taxon>Kitasatosporales</taxon>
        <taxon>Streptomycetaceae</taxon>
        <taxon>Streptomyces</taxon>
    </lineage>
</organism>
<dbReference type="EMBL" id="CP163445">
    <property type="protein sequence ID" value="XDQ83492.1"/>
    <property type="molecule type" value="Genomic_DNA"/>
</dbReference>
<dbReference type="PANTHER" id="PTHR36852">
    <property type="entry name" value="PROTEIN GVPL 2"/>
    <property type="match status" value="1"/>
</dbReference>
<dbReference type="PANTHER" id="PTHR36852:SF1">
    <property type="entry name" value="PROTEIN GVPL 2"/>
    <property type="match status" value="1"/>
</dbReference>
<dbReference type="RefSeq" id="WP_369185609.1">
    <property type="nucleotide sequence ID" value="NZ_CP163445.1"/>
</dbReference>
<dbReference type="GO" id="GO:0031412">
    <property type="term" value="P:gas vesicle organization"/>
    <property type="evidence" value="ECO:0007669"/>
    <property type="project" value="InterPro"/>
</dbReference>
<proteinExistence type="inferred from homology"/>
<sequence length="259" mass="28483">MSHVTWLYAVVPADRRPEPRELHDLRGVAAEPLRALSGPGLAVVVGSVPQADFDEGPLHAHLEDPVWLEHAVRAHHRVVEALAGAGPTLPLRFATLYHDDARAQELLRARHDELTEALRRIDGRTEWGVKAYLAGRPSAREEETSPEAADRPGTAYLLRRRAQRQQREETVRQASEDARSVHAQLAGLAAAAALHPLQPAEASGRGEPMVLNGSYLVDHADRKRLEDAVAALADGHPHLRLELTGPWPPYSFADPEEAR</sequence>
<gene>
    <name evidence="5" type="ORF">AB2U05_35775</name>
</gene>
<dbReference type="GO" id="GO:0031411">
    <property type="term" value="C:gas vesicle"/>
    <property type="evidence" value="ECO:0007669"/>
    <property type="project" value="UniProtKB-SubCell"/>
</dbReference>
<evidence type="ECO:0000256" key="3">
    <source>
        <dbReference type="ARBA" id="ARBA00035643"/>
    </source>
</evidence>
<dbReference type="InterPro" id="IPR009430">
    <property type="entry name" value="GvpL/GvpF"/>
</dbReference>
<feature type="region of interest" description="Disordered" evidence="4">
    <location>
        <begin position="239"/>
        <end position="259"/>
    </location>
</feature>
<feature type="region of interest" description="Disordered" evidence="4">
    <location>
        <begin position="136"/>
        <end position="156"/>
    </location>
</feature>
<protein>
    <submittedName>
        <fullName evidence="5">GvpL/GvpF family gas vesicle protein</fullName>
    </submittedName>
</protein>
<keyword evidence="1" id="KW-0304">Gas vesicle</keyword>